<proteinExistence type="predicted"/>
<evidence type="ECO:0000313" key="2">
    <source>
        <dbReference type="Proteomes" id="UP001155546"/>
    </source>
</evidence>
<evidence type="ECO:0000313" key="1">
    <source>
        <dbReference type="EMBL" id="MCT7941559.1"/>
    </source>
</evidence>
<gene>
    <name evidence="1" type="ORF">NE535_07080</name>
</gene>
<reference evidence="1" key="1">
    <citation type="journal article" date="2023" name="Int. J. Syst. Evol. Microbiol.">
        <title>&lt;i&gt;Shewanella septentrionalis&lt;/i&gt; sp. nov. and &lt;i&gt;Shewanella holmiensis&lt;/i&gt; sp. nov., isolated from Baltic Sea water and sediments.</title>
        <authorList>
            <person name="Martin-Rodriguez A.J."/>
            <person name="Thorell K."/>
            <person name="Joffre E."/>
            <person name="Jensie-Markopoulos S."/>
            <person name="Moore E.R.B."/>
            <person name="Sjoling A."/>
        </authorList>
    </citation>
    <scope>NUCLEOTIDE SEQUENCE</scope>
    <source>
        <strain evidence="1">SP1S2-7</strain>
    </source>
</reference>
<dbReference type="Proteomes" id="UP001155546">
    <property type="component" value="Unassembled WGS sequence"/>
</dbReference>
<accession>A0A9X2WLF1</accession>
<name>A0A9X2WLF1_9GAMM</name>
<dbReference type="EMBL" id="JAMTCD010000006">
    <property type="protein sequence ID" value="MCT7941559.1"/>
    <property type="molecule type" value="Genomic_DNA"/>
</dbReference>
<dbReference type="RefSeq" id="WP_261297948.1">
    <property type="nucleotide sequence ID" value="NZ_JAMTCD010000006.1"/>
</dbReference>
<keyword evidence="2" id="KW-1185">Reference proteome</keyword>
<organism evidence="1 2">
    <name type="scientific">Shewanella holmiensis</name>
    <dbReference type="NCBI Taxonomy" id="2952222"/>
    <lineage>
        <taxon>Bacteria</taxon>
        <taxon>Pseudomonadati</taxon>
        <taxon>Pseudomonadota</taxon>
        <taxon>Gammaproteobacteria</taxon>
        <taxon>Alteromonadales</taxon>
        <taxon>Shewanellaceae</taxon>
        <taxon>Shewanella</taxon>
    </lineage>
</organism>
<sequence>MSNAKELYCIESTSEMSIIEEIIQNEMKWADDLPQDLAVNVFTKDNDLCWDYDRSVPISFEQEKVLVKIVHTAFSSVRR</sequence>
<dbReference type="AlphaFoldDB" id="A0A9X2WLF1"/>
<comment type="caution">
    <text evidence="1">The sequence shown here is derived from an EMBL/GenBank/DDBJ whole genome shotgun (WGS) entry which is preliminary data.</text>
</comment>
<protein>
    <submittedName>
        <fullName evidence="1">Uncharacterized protein</fullName>
    </submittedName>
</protein>